<dbReference type="GO" id="GO:0009279">
    <property type="term" value="C:cell outer membrane"/>
    <property type="evidence" value="ECO:0007669"/>
    <property type="project" value="UniProtKB-SubCell"/>
</dbReference>
<evidence type="ECO:0000256" key="6">
    <source>
        <dbReference type="ARBA" id="ARBA00023136"/>
    </source>
</evidence>
<evidence type="ECO:0000256" key="8">
    <source>
        <dbReference type="SAM" id="SignalP"/>
    </source>
</evidence>
<evidence type="ECO:0000313" key="10">
    <source>
        <dbReference type="EMBL" id="SNS18514.1"/>
    </source>
</evidence>
<dbReference type="InterPro" id="IPR039426">
    <property type="entry name" value="TonB-dep_rcpt-like"/>
</dbReference>
<keyword evidence="3" id="KW-1134">Transmembrane beta strand</keyword>
<keyword evidence="11" id="KW-1185">Reference proteome</keyword>
<sequence length="645" mass="70324">MLPRTHRSLPLGALSILFLTDPALAQRTGDNAVTAAEDAFGTSIGNEQLGLYGPNQVRGFSPVDAGNVRIEGLYFDQQAGLTDRLIEGSTVRVGLTAQGYPFPAPTGIADYRLRKAGDKAITSIVATGGPYETMSLEVDAKLPIDGERFGIAGGFGIYREETHYGSTPDYENFAIIPTWRPAPGVDITAFFGQLNFSDEEPETLVFTSGDHVPPRVPRLDYTGQPWAEAKGHNRNYGLIAKAPIAGFDVQASLVRSDRKVDMGFADLLFGVDEEGNAADRVIIADADNRYRSTSGEVRVSRSLAENDRRHTIHLMARGRDQKRRYGGADVISLGPTRYTVKDYRPKPDFVFGPDTRDEVQQTTFGAGYELRWRNVGELGIGIQKTDYRKRIDDPAGPLPESRDKPWLYSVTAAAYLTPTIALYGGYVRGLEESPVAPDNAVNRNEAPPAIRTRQADAGVRIAITPALKAVAGVFEVVKPYYNVDTAQRFRQLGDVRHRGVELSLAGEIVKGLNVVAGTVFLDARISGEEVDAGLIRNRPTGAIERNSLLSVDWRPRGLDRWSFDAVFESVGDRIASAAPGSDLVVPPRTALALGTRYRFPIGKSPAVLRAQLGNILNTFGYGVGDSGFFVYNLPRRFTLSLTADL</sequence>
<dbReference type="Gene3D" id="2.40.170.20">
    <property type="entry name" value="TonB-dependent receptor, beta-barrel domain"/>
    <property type="match status" value="1"/>
</dbReference>
<protein>
    <submittedName>
        <fullName evidence="10">Iron complex outermembrane recepter protein</fullName>
    </submittedName>
</protein>
<evidence type="ECO:0000256" key="2">
    <source>
        <dbReference type="ARBA" id="ARBA00022448"/>
    </source>
</evidence>
<dbReference type="GO" id="GO:0015344">
    <property type="term" value="F:siderophore uptake transmembrane transporter activity"/>
    <property type="evidence" value="ECO:0007669"/>
    <property type="project" value="TreeGrafter"/>
</dbReference>
<feature type="domain" description="TonB-dependent receptor-like beta-barrel" evidence="9">
    <location>
        <begin position="288"/>
        <end position="605"/>
    </location>
</feature>
<keyword evidence="4" id="KW-0812">Transmembrane</keyword>
<comment type="subcellular location">
    <subcellularLocation>
        <location evidence="1">Cell outer membrane</location>
        <topology evidence="1">Multi-pass membrane protein</topology>
    </subcellularLocation>
</comment>
<evidence type="ECO:0000259" key="9">
    <source>
        <dbReference type="Pfam" id="PF00593"/>
    </source>
</evidence>
<dbReference type="InterPro" id="IPR036942">
    <property type="entry name" value="Beta-barrel_TonB_sf"/>
</dbReference>
<keyword evidence="5" id="KW-0798">TonB box</keyword>
<feature type="chain" id="PRO_5012986381" evidence="8">
    <location>
        <begin position="26"/>
        <end position="645"/>
    </location>
</feature>
<dbReference type="PANTHER" id="PTHR32552">
    <property type="entry name" value="FERRICHROME IRON RECEPTOR-RELATED"/>
    <property type="match status" value="1"/>
</dbReference>
<evidence type="ECO:0000313" key="11">
    <source>
        <dbReference type="Proteomes" id="UP000198281"/>
    </source>
</evidence>
<dbReference type="Proteomes" id="UP000198281">
    <property type="component" value="Unassembled WGS sequence"/>
</dbReference>
<evidence type="ECO:0000256" key="7">
    <source>
        <dbReference type="ARBA" id="ARBA00023237"/>
    </source>
</evidence>
<evidence type="ECO:0000256" key="1">
    <source>
        <dbReference type="ARBA" id="ARBA00004571"/>
    </source>
</evidence>
<proteinExistence type="predicted"/>
<keyword evidence="6" id="KW-0472">Membrane</keyword>
<name>A0A239CGB1_9SPHN</name>
<keyword evidence="2" id="KW-0813">Transport</keyword>
<dbReference type="EMBL" id="FZOS01000002">
    <property type="protein sequence ID" value="SNS18514.1"/>
    <property type="molecule type" value="Genomic_DNA"/>
</dbReference>
<keyword evidence="8" id="KW-0732">Signal</keyword>
<accession>A0A239CGB1</accession>
<feature type="signal peptide" evidence="8">
    <location>
        <begin position="1"/>
        <end position="25"/>
    </location>
</feature>
<evidence type="ECO:0000256" key="5">
    <source>
        <dbReference type="ARBA" id="ARBA00023077"/>
    </source>
</evidence>
<evidence type="ECO:0000256" key="4">
    <source>
        <dbReference type="ARBA" id="ARBA00022692"/>
    </source>
</evidence>
<keyword evidence="7" id="KW-0998">Cell outer membrane</keyword>
<reference evidence="11" key="1">
    <citation type="submission" date="2017-06" db="EMBL/GenBank/DDBJ databases">
        <authorList>
            <person name="Varghese N."/>
            <person name="Submissions S."/>
        </authorList>
    </citation>
    <scope>NUCLEOTIDE SEQUENCE [LARGE SCALE GENOMIC DNA]</scope>
    <source>
        <strain evidence="11">LNB2</strain>
    </source>
</reference>
<evidence type="ECO:0000256" key="3">
    <source>
        <dbReference type="ARBA" id="ARBA00022452"/>
    </source>
</evidence>
<dbReference type="AlphaFoldDB" id="A0A239CGB1"/>
<dbReference type="SUPFAM" id="SSF56935">
    <property type="entry name" value="Porins"/>
    <property type="match status" value="1"/>
</dbReference>
<dbReference type="Pfam" id="PF00593">
    <property type="entry name" value="TonB_dep_Rec_b-barrel"/>
    <property type="match status" value="1"/>
</dbReference>
<organism evidence="10 11">
    <name type="scientific">Edaphosphingomonas laterariae</name>
    <dbReference type="NCBI Taxonomy" id="861865"/>
    <lineage>
        <taxon>Bacteria</taxon>
        <taxon>Pseudomonadati</taxon>
        <taxon>Pseudomonadota</taxon>
        <taxon>Alphaproteobacteria</taxon>
        <taxon>Sphingomonadales</taxon>
        <taxon>Rhizorhabdaceae</taxon>
        <taxon>Edaphosphingomonas</taxon>
    </lineage>
</organism>
<dbReference type="InterPro" id="IPR000531">
    <property type="entry name" value="Beta-barrel_TonB"/>
</dbReference>
<gene>
    <name evidence="10" type="ORF">SAMN06295912_102163</name>
</gene>
<dbReference type="PANTHER" id="PTHR32552:SF82">
    <property type="entry name" value="FCUA PROTEIN"/>
    <property type="match status" value="1"/>
</dbReference>